<evidence type="ECO:0000259" key="2">
    <source>
        <dbReference type="Pfam" id="PF16209"/>
    </source>
</evidence>
<comment type="caution">
    <text evidence="3">The sequence shown here is derived from an EMBL/GenBank/DDBJ whole genome shotgun (WGS) entry which is preliminary data.</text>
</comment>
<dbReference type="Proteomes" id="UP000310200">
    <property type="component" value="Unassembled WGS sequence"/>
</dbReference>
<dbReference type="SUPFAM" id="SSF81665">
    <property type="entry name" value="Calcium ATPase, transmembrane domain M"/>
    <property type="match status" value="1"/>
</dbReference>
<gene>
    <name evidence="3" type="ORF">DBV15_01462</name>
</gene>
<organism evidence="3 4">
    <name type="scientific">Temnothorax longispinosus</name>
    <dbReference type="NCBI Taxonomy" id="300112"/>
    <lineage>
        <taxon>Eukaryota</taxon>
        <taxon>Metazoa</taxon>
        <taxon>Ecdysozoa</taxon>
        <taxon>Arthropoda</taxon>
        <taxon>Hexapoda</taxon>
        <taxon>Insecta</taxon>
        <taxon>Pterygota</taxon>
        <taxon>Neoptera</taxon>
        <taxon>Endopterygota</taxon>
        <taxon>Hymenoptera</taxon>
        <taxon>Apocrita</taxon>
        <taxon>Aculeata</taxon>
        <taxon>Formicoidea</taxon>
        <taxon>Formicidae</taxon>
        <taxon>Myrmicinae</taxon>
        <taxon>Temnothorax</taxon>
    </lineage>
</organism>
<dbReference type="GO" id="GO:0140326">
    <property type="term" value="F:ATPase-coupled intramembrane lipid transporter activity"/>
    <property type="evidence" value="ECO:0007669"/>
    <property type="project" value="TreeGrafter"/>
</dbReference>
<proteinExistence type="predicted"/>
<keyword evidence="4" id="KW-1185">Reference proteome</keyword>
<feature type="domain" description="P-type ATPase N-terminal" evidence="2">
    <location>
        <begin position="13"/>
        <end position="77"/>
    </location>
</feature>
<dbReference type="InterPro" id="IPR032631">
    <property type="entry name" value="P-type_ATPase_N"/>
</dbReference>
<keyword evidence="1" id="KW-0472">Membrane</keyword>
<dbReference type="GO" id="GO:0005783">
    <property type="term" value="C:endoplasmic reticulum"/>
    <property type="evidence" value="ECO:0007669"/>
    <property type="project" value="TreeGrafter"/>
</dbReference>
<feature type="transmembrane region" description="Helical" evidence="1">
    <location>
        <begin position="54"/>
        <end position="72"/>
    </location>
</feature>
<dbReference type="Pfam" id="PF16209">
    <property type="entry name" value="PhoLip_ATPase_N"/>
    <property type="match status" value="1"/>
</dbReference>
<keyword evidence="1" id="KW-0812">Transmembrane</keyword>
<protein>
    <submittedName>
        <fullName evidence="3">Phospholipid-transporting ATPase</fullName>
    </submittedName>
</protein>
<name>A0A4S2KTL3_9HYME</name>
<dbReference type="STRING" id="300112.A0A4S2KTL3"/>
<dbReference type="PANTHER" id="PTHR24092:SF175">
    <property type="entry name" value="PHOSPHOLIPID-TRANSPORTING ATPASE"/>
    <property type="match status" value="1"/>
</dbReference>
<dbReference type="AlphaFoldDB" id="A0A4S2KTL3"/>
<dbReference type="PANTHER" id="PTHR24092">
    <property type="entry name" value="PROBABLE PHOSPHOLIPID-TRANSPORTING ATPASE"/>
    <property type="match status" value="1"/>
</dbReference>
<dbReference type="InterPro" id="IPR023298">
    <property type="entry name" value="ATPase_P-typ_TM_dom_sf"/>
</dbReference>
<evidence type="ECO:0000313" key="4">
    <source>
        <dbReference type="Proteomes" id="UP000310200"/>
    </source>
</evidence>
<dbReference type="EMBL" id="QBLH01001040">
    <property type="protein sequence ID" value="TGZ53362.1"/>
    <property type="molecule type" value="Genomic_DNA"/>
</dbReference>
<dbReference type="GO" id="GO:0045332">
    <property type="term" value="P:phospholipid translocation"/>
    <property type="evidence" value="ECO:0007669"/>
    <property type="project" value="TreeGrafter"/>
</dbReference>
<sequence>GATTSTPSDHRVVKINSENNSLEKHFVSNRIVSHKYTIWNFIPKNLFEQFRRVANIYFLITTIIAVAIESPISPLTSALPLFFVILVTACKQGYEDYLRYKTDKRDNRRSVSVIRNKCTQDIYCEQI</sequence>
<dbReference type="GO" id="GO:0005886">
    <property type="term" value="C:plasma membrane"/>
    <property type="evidence" value="ECO:0007669"/>
    <property type="project" value="TreeGrafter"/>
</dbReference>
<accession>A0A4S2KTL3</accession>
<keyword evidence="1" id="KW-1133">Transmembrane helix</keyword>
<feature type="non-terminal residue" evidence="3">
    <location>
        <position position="127"/>
    </location>
</feature>
<evidence type="ECO:0000313" key="3">
    <source>
        <dbReference type="EMBL" id="TGZ53362.1"/>
    </source>
</evidence>
<reference evidence="3 4" key="1">
    <citation type="journal article" date="2019" name="Philos. Trans. R. Soc. Lond., B, Biol. Sci.">
        <title>Ant behaviour and brain gene expression of defending hosts depend on the ecological success of the intruding social parasite.</title>
        <authorList>
            <person name="Kaur R."/>
            <person name="Stoldt M."/>
            <person name="Jongepier E."/>
            <person name="Feldmeyer B."/>
            <person name="Menzel F."/>
            <person name="Bornberg-Bauer E."/>
            <person name="Foitzik S."/>
        </authorList>
    </citation>
    <scope>NUCLEOTIDE SEQUENCE [LARGE SCALE GENOMIC DNA]</scope>
    <source>
        <tissue evidence="3">Whole body</tissue>
    </source>
</reference>
<feature type="non-terminal residue" evidence="3">
    <location>
        <position position="1"/>
    </location>
</feature>
<evidence type="ECO:0000256" key="1">
    <source>
        <dbReference type="SAM" id="Phobius"/>
    </source>
</evidence>